<feature type="domain" description="Aldehyde dehydrogenase" evidence="8">
    <location>
        <begin position="39"/>
        <end position="453"/>
    </location>
</feature>
<dbReference type="PIRSF" id="PIRSF036492">
    <property type="entry name" value="ALDH"/>
    <property type="match status" value="1"/>
</dbReference>
<protein>
    <recommendedName>
        <fullName evidence="4">Aldehyde dehydrogenase</fullName>
    </recommendedName>
</protein>
<evidence type="ECO:0000256" key="7">
    <source>
        <dbReference type="RuleBase" id="RU003345"/>
    </source>
</evidence>
<dbReference type="GO" id="GO:0005737">
    <property type="term" value="C:cytoplasm"/>
    <property type="evidence" value="ECO:0007669"/>
    <property type="project" value="TreeGrafter"/>
</dbReference>
<dbReference type="PROSITE" id="PS00687">
    <property type="entry name" value="ALDEHYDE_DEHYDR_GLU"/>
    <property type="match status" value="1"/>
</dbReference>
<dbReference type="SUPFAM" id="SSF53720">
    <property type="entry name" value="ALDH-like"/>
    <property type="match status" value="1"/>
</dbReference>
<reference evidence="9 10" key="1">
    <citation type="submission" date="2018-05" db="EMBL/GenBank/DDBJ databases">
        <title>Integrated omic analyses show evidence that a Ca. Accumulibacter phosphatis strain performs denitrification under micro-aerobic conditions.</title>
        <authorList>
            <person name="Camejo P.Y."/>
            <person name="Katherine M.D."/>
            <person name="Daniel N.R."/>
        </authorList>
    </citation>
    <scope>NUCLEOTIDE SEQUENCE [LARGE SCALE GENOMIC DNA]</scope>
    <source>
        <strain evidence="9">UW-LDO-IC</strain>
    </source>
</reference>
<sequence>MSHSETSTARLAQLQAQPLAERFALQQVAARGDPNPQRAVRERRLAALDQMLRDNAVAIGEAVSRDFGHRSAAETRLLELFPSYEAIRHARRHLRRWMRPQRRSVSLWFQPGRAEVRYQPLGAVGIIVPWNYPIFLAIAPLAAALAAGNRALVKMSEMSPHTAALFATLVAKTFSADELSVVEGDASVAQAFSQLPFDHLLFTGSTVIGHHVMRAAADHLTPVTLELGGKSPAIIGPGLAASKDFAHAVERILIGKCMNAGQTCIAPDYVLLPAGDEQAFIDCARAVVASAYPHLATNGDYSTIIDPRHYARLSAYVDEARASGAKIIELAPGAAADAAKRCLPPLALLGVGDTQPVMQEEIFGPLLPIRPYRHLDEAIAFVNGRPRPLALYYFDSDRERIERVLNETVSGGVTINDTILHIAQDDLPFGGVGASGMGCYHGFEGFETFSSKKGVFRQSRLSGIGLFKPPYGRLFKLLTRILMR</sequence>
<evidence type="ECO:0000256" key="3">
    <source>
        <dbReference type="ARBA" id="ARBA00023027"/>
    </source>
</evidence>
<dbReference type="InterPro" id="IPR016161">
    <property type="entry name" value="Ald_DH/histidinol_DH"/>
</dbReference>
<dbReference type="InterPro" id="IPR016163">
    <property type="entry name" value="Ald_DH_C"/>
</dbReference>
<dbReference type="PANTHER" id="PTHR43570:SF20">
    <property type="entry name" value="ALDEHYDE DEHYDROGENASE ALDX-RELATED"/>
    <property type="match status" value="1"/>
</dbReference>
<dbReference type="InterPro" id="IPR015590">
    <property type="entry name" value="Aldehyde_DH_dom"/>
</dbReference>
<accession>A0A369XL95</accession>
<evidence type="ECO:0000259" key="8">
    <source>
        <dbReference type="Pfam" id="PF00171"/>
    </source>
</evidence>
<organism evidence="9 10">
    <name type="scientific">Candidatus Accumulibacter meliphilus</name>
    <dbReference type="NCBI Taxonomy" id="2211374"/>
    <lineage>
        <taxon>Bacteria</taxon>
        <taxon>Pseudomonadati</taxon>
        <taxon>Pseudomonadota</taxon>
        <taxon>Betaproteobacteria</taxon>
        <taxon>Candidatus Accumulibacter</taxon>
    </lineage>
</organism>
<dbReference type="AlphaFoldDB" id="A0A369XL95"/>
<evidence type="ECO:0000256" key="6">
    <source>
        <dbReference type="PROSITE-ProRule" id="PRU10007"/>
    </source>
</evidence>
<dbReference type="Gene3D" id="3.40.309.10">
    <property type="entry name" value="Aldehyde Dehydrogenase, Chain A, domain 2"/>
    <property type="match status" value="1"/>
</dbReference>
<feature type="active site" evidence="5 6">
    <location>
        <position position="226"/>
    </location>
</feature>
<dbReference type="GO" id="GO:0004029">
    <property type="term" value="F:aldehyde dehydrogenase (NAD+) activity"/>
    <property type="evidence" value="ECO:0007669"/>
    <property type="project" value="TreeGrafter"/>
</dbReference>
<evidence type="ECO:0000256" key="5">
    <source>
        <dbReference type="PIRSR" id="PIRSR036492-1"/>
    </source>
</evidence>
<proteinExistence type="inferred from homology"/>
<dbReference type="EMBL" id="QPGA01000016">
    <property type="protein sequence ID" value="RDE50704.1"/>
    <property type="molecule type" value="Genomic_DNA"/>
</dbReference>
<dbReference type="InterPro" id="IPR016162">
    <property type="entry name" value="Ald_DH_N"/>
</dbReference>
<comment type="caution">
    <text evidence="9">The sequence shown here is derived from an EMBL/GenBank/DDBJ whole genome shotgun (WGS) entry which is preliminary data.</text>
</comment>
<gene>
    <name evidence="9" type="ORF">DVS81_10170</name>
</gene>
<dbReference type="Proteomes" id="UP000253831">
    <property type="component" value="Unassembled WGS sequence"/>
</dbReference>
<evidence type="ECO:0000256" key="1">
    <source>
        <dbReference type="ARBA" id="ARBA00009986"/>
    </source>
</evidence>
<dbReference type="InterPro" id="IPR012394">
    <property type="entry name" value="Aldehyde_DH_NAD(P)"/>
</dbReference>
<keyword evidence="2 4" id="KW-0560">Oxidoreductase</keyword>
<dbReference type="Gene3D" id="3.40.605.10">
    <property type="entry name" value="Aldehyde Dehydrogenase, Chain A, domain 1"/>
    <property type="match status" value="1"/>
</dbReference>
<dbReference type="Pfam" id="PF00171">
    <property type="entry name" value="Aldedh"/>
    <property type="match status" value="1"/>
</dbReference>
<evidence type="ECO:0000256" key="2">
    <source>
        <dbReference type="ARBA" id="ARBA00023002"/>
    </source>
</evidence>
<feature type="active site" evidence="5">
    <location>
        <position position="264"/>
    </location>
</feature>
<name>A0A369XL95_9PROT</name>
<evidence type="ECO:0000313" key="10">
    <source>
        <dbReference type="Proteomes" id="UP000253831"/>
    </source>
</evidence>
<evidence type="ECO:0000256" key="4">
    <source>
        <dbReference type="PIRNR" id="PIRNR036492"/>
    </source>
</evidence>
<evidence type="ECO:0000313" key="9">
    <source>
        <dbReference type="EMBL" id="RDE50704.1"/>
    </source>
</evidence>
<keyword evidence="3" id="KW-0520">NAD</keyword>
<comment type="similarity">
    <text evidence="1 4 7">Belongs to the aldehyde dehydrogenase family.</text>
</comment>
<dbReference type="CDD" id="cd07133">
    <property type="entry name" value="ALDH_CALDH_CalB"/>
    <property type="match status" value="1"/>
</dbReference>
<dbReference type="GO" id="GO:0006081">
    <property type="term" value="P:aldehyde metabolic process"/>
    <property type="evidence" value="ECO:0007669"/>
    <property type="project" value="InterPro"/>
</dbReference>
<dbReference type="PANTHER" id="PTHR43570">
    <property type="entry name" value="ALDEHYDE DEHYDROGENASE"/>
    <property type="match status" value="1"/>
</dbReference>
<dbReference type="InterPro" id="IPR029510">
    <property type="entry name" value="Ald_DH_CS_GLU"/>
</dbReference>